<dbReference type="PANTHER" id="PTHR43433:SF5">
    <property type="entry name" value="AB HYDROLASE-1 DOMAIN-CONTAINING PROTEIN"/>
    <property type="match status" value="1"/>
</dbReference>
<dbReference type="InterPro" id="IPR050471">
    <property type="entry name" value="AB_hydrolase"/>
</dbReference>
<proteinExistence type="predicted"/>
<gene>
    <name evidence="2" type="ORF">NK125_04750</name>
</gene>
<organism evidence="2 3">
    <name type="scientific">Aequitasia blattaphilus</name>
    <dbReference type="NCBI Taxonomy" id="2949332"/>
    <lineage>
        <taxon>Bacteria</taxon>
        <taxon>Bacillati</taxon>
        <taxon>Bacillota</taxon>
        <taxon>Clostridia</taxon>
        <taxon>Lachnospirales</taxon>
        <taxon>Lachnospiraceae</taxon>
        <taxon>Aequitasia</taxon>
    </lineage>
</organism>
<evidence type="ECO:0000313" key="2">
    <source>
        <dbReference type="EMBL" id="MCP1101724.1"/>
    </source>
</evidence>
<keyword evidence="2" id="KW-0378">Hydrolase</keyword>
<dbReference type="Proteomes" id="UP001523566">
    <property type="component" value="Unassembled WGS sequence"/>
</dbReference>
<dbReference type="PANTHER" id="PTHR43433">
    <property type="entry name" value="HYDROLASE, ALPHA/BETA FOLD FAMILY PROTEIN"/>
    <property type="match status" value="1"/>
</dbReference>
<accession>A0ABT1E7X7</accession>
<dbReference type="RefSeq" id="WP_262065513.1">
    <property type="nucleotide sequence ID" value="NZ_JAMXOD010000005.1"/>
</dbReference>
<dbReference type="Gene3D" id="3.40.50.1820">
    <property type="entry name" value="alpha/beta hydrolase"/>
    <property type="match status" value="1"/>
</dbReference>
<dbReference type="InterPro" id="IPR029058">
    <property type="entry name" value="AB_hydrolase_fold"/>
</dbReference>
<dbReference type="PRINTS" id="PR00111">
    <property type="entry name" value="ABHYDROLASE"/>
</dbReference>
<dbReference type="EMBL" id="JAMZFW010000005">
    <property type="protein sequence ID" value="MCP1101724.1"/>
    <property type="molecule type" value="Genomic_DNA"/>
</dbReference>
<reference evidence="2 3" key="1">
    <citation type="journal article" date="2022" name="Genome Biol. Evol.">
        <title>Host diet, physiology and behaviors set the stage for Lachnospiraceae cladogenesis.</title>
        <authorList>
            <person name="Vera-Ponce De Leon A."/>
            <person name="Schneider M."/>
            <person name="Jahnes B.C."/>
            <person name="Sadowski V."/>
            <person name="Camuy-Velez L.A."/>
            <person name="Duan J."/>
            <person name="Sabree Z.L."/>
        </authorList>
    </citation>
    <scope>NUCLEOTIDE SEQUENCE [LARGE SCALE GENOMIC DNA]</scope>
    <source>
        <strain evidence="2 3">PAL113</strain>
    </source>
</reference>
<evidence type="ECO:0000313" key="3">
    <source>
        <dbReference type="Proteomes" id="UP001523566"/>
    </source>
</evidence>
<name>A0ABT1E7X7_9FIRM</name>
<comment type="caution">
    <text evidence="2">The sequence shown here is derived from an EMBL/GenBank/DDBJ whole genome shotgun (WGS) entry which is preliminary data.</text>
</comment>
<feature type="domain" description="AB hydrolase-1" evidence="1">
    <location>
        <begin position="22"/>
        <end position="263"/>
    </location>
</feature>
<dbReference type="Pfam" id="PF00561">
    <property type="entry name" value="Abhydrolase_1"/>
    <property type="match status" value="1"/>
</dbReference>
<evidence type="ECO:0000259" key="1">
    <source>
        <dbReference type="Pfam" id="PF00561"/>
    </source>
</evidence>
<dbReference type="GO" id="GO:0016787">
    <property type="term" value="F:hydrolase activity"/>
    <property type="evidence" value="ECO:0007669"/>
    <property type="project" value="UniProtKB-KW"/>
</dbReference>
<dbReference type="InterPro" id="IPR000073">
    <property type="entry name" value="AB_hydrolase_1"/>
</dbReference>
<sequence length="279" mass="31000">MKTIEFNNIKLCTESFGKPEDPAILLIMGSASSMVWWEVPFCELLAENGFFVIRYDNRDTGASTCYPVGKPDYTLEDMADDAIKILDGYGISKATIMGMSLGSVITQIAALRHPDRVSGIILLASMYFAEGADRLPGSSPEVTQFFEELSMKESPTDTDELVEFALSQWKMTNQSDLPHDIDHIRKMIYVDVRRATNYASRLNHSFVPATGDALLRISEISCPCLVIHGTKDIVIPYVHGEMLAKTIPGAKLLTLDGAGHEMHPLDYSIIVKNICEIFR</sequence>
<protein>
    <submittedName>
        <fullName evidence="2">Alpha/beta fold hydrolase</fullName>
    </submittedName>
</protein>
<keyword evidence="3" id="KW-1185">Reference proteome</keyword>
<dbReference type="SUPFAM" id="SSF53474">
    <property type="entry name" value="alpha/beta-Hydrolases"/>
    <property type="match status" value="1"/>
</dbReference>